<evidence type="ECO:0008006" key="5">
    <source>
        <dbReference type="Google" id="ProtNLM"/>
    </source>
</evidence>
<proteinExistence type="predicted"/>
<keyword evidence="2" id="KW-0812">Transmembrane</keyword>
<keyword evidence="4" id="KW-1185">Reference proteome</keyword>
<name>A0A6I4MSI4_9ACTN</name>
<accession>A0A6I4MSI4</accession>
<evidence type="ECO:0000256" key="1">
    <source>
        <dbReference type="SAM" id="MobiDB-lite"/>
    </source>
</evidence>
<dbReference type="Proteomes" id="UP000462055">
    <property type="component" value="Unassembled WGS sequence"/>
</dbReference>
<feature type="transmembrane region" description="Helical" evidence="2">
    <location>
        <begin position="46"/>
        <end position="74"/>
    </location>
</feature>
<dbReference type="AlphaFoldDB" id="A0A6I4MSI4"/>
<sequence length="168" mass="17588">MSEQPGRPAHPVEQGRDPAGPPPGPAPGPMGPPPGPPPVERTGRRALWLGVVALVTSLFFYPLGLVLGVAALVIGIRARRRARTARAVAPGAVPGIVLGSVGLAFSALSVALTVFLWPELSGYQECLGAANTGTDKTACKHEYFPKIEKKLDLPRGQHGQVRRPAVTL</sequence>
<evidence type="ECO:0000313" key="4">
    <source>
        <dbReference type="Proteomes" id="UP000462055"/>
    </source>
</evidence>
<feature type="transmembrane region" description="Helical" evidence="2">
    <location>
        <begin position="95"/>
        <end position="117"/>
    </location>
</feature>
<evidence type="ECO:0000256" key="2">
    <source>
        <dbReference type="SAM" id="Phobius"/>
    </source>
</evidence>
<feature type="region of interest" description="Disordered" evidence="1">
    <location>
        <begin position="1"/>
        <end position="41"/>
    </location>
</feature>
<dbReference type="EMBL" id="WBMS02000049">
    <property type="protein sequence ID" value="MWA06321.1"/>
    <property type="molecule type" value="Genomic_DNA"/>
</dbReference>
<keyword evidence="2" id="KW-1133">Transmembrane helix</keyword>
<keyword evidence="2" id="KW-0472">Membrane</keyword>
<dbReference type="RefSeq" id="WP_151598731.1">
    <property type="nucleotide sequence ID" value="NZ_WBMS02000049.1"/>
</dbReference>
<reference evidence="3" key="1">
    <citation type="submission" date="2019-12" db="EMBL/GenBank/DDBJ databases">
        <title>Actinomadura physcomitrii sp. nov., a novel actinomycete isolated from moss [Physcomitrium sphaericum (Ludw) Fuernr].</title>
        <authorList>
            <person name="Zhuang X."/>
        </authorList>
    </citation>
    <scope>NUCLEOTIDE SEQUENCE [LARGE SCALE GENOMIC DNA]</scope>
    <source>
        <strain evidence="3">LD22</strain>
    </source>
</reference>
<organism evidence="3 4">
    <name type="scientific">Actinomadura physcomitrii</name>
    <dbReference type="NCBI Taxonomy" id="2650748"/>
    <lineage>
        <taxon>Bacteria</taxon>
        <taxon>Bacillati</taxon>
        <taxon>Actinomycetota</taxon>
        <taxon>Actinomycetes</taxon>
        <taxon>Streptosporangiales</taxon>
        <taxon>Thermomonosporaceae</taxon>
        <taxon>Actinomadura</taxon>
    </lineage>
</organism>
<gene>
    <name evidence="3" type="ORF">F8568_039465</name>
</gene>
<comment type="caution">
    <text evidence="3">The sequence shown here is derived from an EMBL/GenBank/DDBJ whole genome shotgun (WGS) entry which is preliminary data.</text>
</comment>
<feature type="compositionally biased region" description="Pro residues" evidence="1">
    <location>
        <begin position="19"/>
        <end position="39"/>
    </location>
</feature>
<evidence type="ECO:0000313" key="3">
    <source>
        <dbReference type="EMBL" id="MWA06321.1"/>
    </source>
</evidence>
<protein>
    <recommendedName>
        <fullName evidence="5">DUF4190 domain-containing protein</fullName>
    </recommendedName>
</protein>